<dbReference type="Proteomes" id="UP000250079">
    <property type="component" value="Chromosome"/>
</dbReference>
<accession>A0A2Z2NVP3</accession>
<dbReference type="EMBL" id="CP018632">
    <property type="protein sequence ID" value="ASJ72850.1"/>
    <property type="molecule type" value="Genomic_DNA"/>
</dbReference>
<feature type="domain" description="DUF1468" evidence="2">
    <location>
        <begin position="21"/>
        <end position="156"/>
    </location>
</feature>
<gene>
    <name evidence="3" type="ORF">IMCC3135_13825</name>
</gene>
<keyword evidence="1" id="KW-0472">Membrane</keyword>
<keyword evidence="1" id="KW-0812">Transmembrane</keyword>
<dbReference type="SUPFAM" id="SSF160897">
    <property type="entry name" value="Taf5 N-terminal domain-like"/>
    <property type="match status" value="1"/>
</dbReference>
<dbReference type="KEGG" id="gai:IMCC3135_13825"/>
<sequence length="164" mass="17739">MSIRTIQFRLGIGTMICSAFLIFYAIPNWVTSPANVPKIVLSPVFWPMVVAVFLALVGAGLLASARKFDKSADSISESSDTDHFAEYGRLAALAVLMIATVYVLPLLGLVWTSMLTIVALALLIQSRYPKTVVLCAIIVPLVLYAFFAHVAGVAIPQGIFLRLP</sequence>
<evidence type="ECO:0000313" key="3">
    <source>
        <dbReference type="EMBL" id="ASJ72850.1"/>
    </source>
</evidence>
<organism evidence="3 4">
    <name type="scientific">Granulosicoccus antarcticus IMCC3135</name>
    <dbReference type="NCBI Taxonomy" id="1192854"/>
    <lineage>
        <taxon>Bacteria</taxon>
        <taxon>Pseudomonadati</taxon>
        <taxon>Pseudomonadota</taxon>
        <taxon>Gammaproteobacteria</taxon>
        <taxon>Chromatiales</taxon>
        <taxon>Granulosicoccaceae</taxon>
        <taxon>Granulosicoccus</taxon>
    </lineage>
</organism>
<name>A0A2Z2NVP3_9GAMM</name>
<reference evidence="3 4" key="1">
    <citation type="submission" date="2016-12" db="EMBL/GenBank/DDBJ databases">
        <authorList>
            <person name="Song W.-J."/>
            <person name="Kurnit D.M."/>
        </authorList>
    </citation>
    <scope>NUCLEOTIDE SEQUENCE [LARGE SCALE GENOMIC DNA]</scope>
    <source>
        <strain evidence="3 4">IMCC3135</strain>
    </source>
</reference>
<feature type="transmembrane region" description="Helical" evidence="1">
    <location>
        <begin position="12"/>
        <end position="32"/>
    </location>
</feature>
<evidence type="ECO:0000259" key="2">
    <source>
        <dbReference type="Pfam" id="PF07331"/>
    </source>
</evidence>
<dbReference type="AlphaFoldDB" id="A0A2Z2NVP3"/>
<dbReference type="InterPro" id="IPR009936">
    <property type="entry name" value="DUF1468"/>
</dbReference>
<protein>
    <recommendedName>
        <fullName evidence="2">DUF1468 domain-containing protein</fullName>
    </recommendedName>
</protein>
<dbReference type="InterPro" id="IPR037264">
    <property type="entry name" value="TFIID_NTD2_sf"/>
</dbReference>
<evidence type="ECO:0000256" key="1">
    <source>
        <dbReference type="SAM" id="Phobius"/>
    </source>
</evidence>
<feature type="transmembrane region" description="Helical" evidence="1">
    <location>
        <begin position="131"/>
        <end position="155"/>
    </location>
</feature>
<evidence type="ECO:0000313" key="4">
    <source>
        <dbReference type="Proteomes" id="UP000250079"/>
    </source>
</evidence>
<keyword evidence="4" id="KW-1185">Reference proteome</keyword>
<dbReference type="RefSeq" id="WP_088921836.1">
    <property type="nucleotide sequence ID" value="NZ_CP018632.1"/>
</dbReference>
<feature type="transmembrane region" description="Helical" evidence="1">
    <location>
        <begin position="84"/>
        <end position="102"/>
    </location>
</feature>
<dbReference type="Pfam" id="PF07331">
    <property type="entry name" value="TctB"/>
    <property type="match status" value="1"/>
</dbReference>
<keyword evidence="1" id="KW-1133">Transmembrane helix</keyword>
<dbReference type="OrthoDB" id="7064868at2"/>
<feature type="transmembrane region" description="Helical" evidence="1">
    <location>
        <begin position="44"/>
        <end position="63"/>
    </location>
</feature>
<proteinExistence type="predicted"/>